<dbReference type="AlphaFoldDB" id="A0A511T8R3"/>
<reference evidence="2 5" key="2">
    <citation type="submission" date="2019-07" db="EMBL/GenBank/DDBJ databases">
        <title>Whole genome shotgun sequence of Myxococcus fulvus NBRC 100333.</title>
        <authorList>
            <person name="Hosoyama A."/>
            <person name="Uohara A."/>
            <person name="Ohji S."/>
            <person name="Ichikawa N."/>
        </authorList>
    </citation>
    <scope>NUCLEOTIDE SEQUENCE [LARGE SCALE GENOMIC DNA]</scope>
    <source>
        <strain evidence="2 5">NBRC 100333</strain>
    </source>
</reference>
<dbReference type="OrthoDB" id="5524685at2"/>
<dbReference type="EMBL" id="FOIB01000003">
    <property type="protein sequence ID" value="SET79587.1"/>
    <property type="molecule type" value="Genomic_DNA"/>
</dbReference>
<dbReference type="RefSeq" id="WP_074952100.1">
    <property type="nucleotide sequence ID" value="NZ_BJXR01000039.1"/>
</dbReference>
<keyword evidence="4" id="KW-1185">Reference proteome</keyword>
<sequence length="183" mass="19571">MLARPSVSLFIAVVCVVGCRGTSSNAAPSPPSTADSTRAATSAIADAARELTGTWTCSGSIHGPSGASPSEVRFEARLELDKAWLRTDFVTVSGEYPYKFTSYRTFDATSRTWRNVILDNMGGEATSSSTDGSTWVGESTGPMGRMKIQDTERLVSPGKLTLRGQYSMDGVSWSTGYDLTCEK</sequence>
<dbReference type="STRING" id="1334629.MFUL124B02_23955"/>
<evidence type="ECO:0008006" key="6">
    <source>
        <dbReference type="Google" id="ProtNLM"/>
    </source>
</evidence>
<evidence type="ECO:0000256" key="1">
    <source>
        <dbReference type="SAM" id="SignalP"/>
    </source>
</evidence>
<dbReference type="Proteomes" id="UP000321514">
    <property type="component" value="Unassembled WGS sequence"/>
</dbReference>
<comment type="caution">
    <text evidence="2">The sequence shown here is derived from an EMBL/GenBank/DDBJ whole genome shotgun (WGS) entry which is preliminary data.</text>
</comment>
<proteinExistence type="predicted"/>
<evidence type="ECO:0000313" key="4">
    <source>
        <dbReference type="Proteomes" id="UP000183760"/>
    </source>
</evidence>
<evidence type="ECO:0000313" key="3">
    <source>
        <dbReference type="EMBL" id="SET79587.1"/>
    </source>
</evidence>
<name>A0A511T8R3_MYXFU</name>
<dbReference type="Proteomes" id="UP000183760">
    <property type="component" value="Unassembled WGS sequence"/>
</dbReference>
<organism evidence="2 5">
    <name type="scientific">Myxococcus fulvus</name>
    <dbReference type="NCBI Taxonomy" id="33"/>
    <lineage>
        <taxon>Bacteria</taxon>
        <taxon>Pseudomonadati</taxon>
        <taxon>Myxococcota</taxon>
        <taxon>Myxococcia</taxon>
        <taxon>Myxococcales</taxon>
        <taxon>Cystobacterineae</taxon>
        <taxon>Myxococcaceae</taxon>
        <taxon>Myxococcus</taxon>
    </lineage>
</organism>
<reference evidence="3 4" key="1">
    <citation type="submission" date="2016-10" db="EMBL/GenBank/DDBJ databases">
        <authorList>
            <person name="Varghese N."/>
            <person name="Submissions S."/>
        </authorList>
    </citation>
    <scope>NUCLEOTIDE SEQUENCE [LARGE SCALE GENOMIC DNA]</scope>
    <source>
        <strain evidence="3 4">DSM 16525</strain>
    </source>
</reference>
<accession>A0A511T8R3</accession>
<keyword evidence="1" id="KW-0732">Signal</keyword>
<evidence type="ECO:0000313" key="5">
    <source>
        <dbReference type="Proteomes" id="UP000321514"/>
    </source>
</evidence>
<feature type="signal peptide" evidence="1">
    <location>
        <begin position="1"/>
        <end position="26"/>
    </location>
</feature>
<gene>
    <name evidence="2" type="ORF">MFU01_56080</name>
    <name evidence="3" type="ORF">SAMN05443572_103259</name>
</gene>
<protein>
    <recommendedName>
        <fullName evidence="6">Lipoprotein</fullName>
    </recommendedName>
</protein>
<feature type="chain" id="PRO_5023072372" description="Lipoprotein" evidence="1">
    <location>
        <begin position="27"/>
        <end position="183"/>
    </location>
</feature>
<dbReference type="EMBL" id="BJXR01000039">
    <property type="protein sequence ID" value="GEN10571.1"/>
    <property type="molecule type" value="Genomic_DNA"/>
</dbReference>
<evidence type="ECO:0000313" key="2">
    <source>
        <dbReference type="EMBL" id="GEN10571.1"/>
    </source>
</evidence>